<name>A0ABY8TSN5_TETOB</name>
<dbReference type="InterPro" id="IPR001054">
    <property type="entry name" value="A/G_cyclase"/>
</dbReference>
<evidence type="ECO:0000256" key="7">
    <source>
        <dbReference type="PROSITE-ProRule" id="PRU00169"/>
    </source>
</evidence>
<evidence type="ECO:0008006" key="13">
    <source>
        <dbReference type="Google" id="ProtNLM"/>
    </source>
</evidence>
<evidence type="ECO:0000256" key="6">
    <source>
        <dbReference type="ARBA" id="ARBA00023239"/>
    </source>
</evidence>
<dbReference type="Proteomes" id="UP001244341">
    <property type="component" value="Chromosome 2b"/>
</dbReference>
<keyword evidence="7" id="KW-0597">Phosphoprotein</keyword>
<dbReference type="SMART" id="SM00044">
    <property type="entry name" value="CYCc"/>
    <property type="match status" value="1"/>
</dbReference>
<dbReference type="InterPro" id="IPR011006">
    <property type="entry name" value="CheY-like_superfamily"/>
</dbReference>
<evidence type="ECO:0000256" key="8">
    <source>
        <dbReference type="SAM" id="Phobius"/>
    </source>
</evidence>
<accession>A0ABY8TSN5</accession>
<feature type="modified residue" description="4-aspartylphosphate" evidence="7">
    <location>
        <position position="166"/>
    </location>
</feature>
<evidence type="ECO:0000256" key="3">
    <source>
        <dbReference type="ARBA" id="ARBA00022741"/>
    </source>
</evidence>
<reference evidence="11 12" key="1">
    <citation type="submission" date="2023-05" db="EMBL/GenBank/DDBJ databases">
        <title>A 100% complete, gapless, phased diploid assembly of the Scenedesmus obliquus UTEX 3031 genome.</title>
        <authorList>
            <person name="Biondi T.C."/>
            <person name="Hanschen E.R."/>
            <person name="Kwon T."/>
            <person name="Eng W."/>
            <person name="Kruse C.P.S."/>
            <person name="Koehler S.I."/>
            <person name="Kunde Y."/>
            <person name="Gleasner C.D."/>
            <person name="You Mak K.T."/>
            <person name="Polle J."/>
            <person name="Hovde B.T."/>
            <person name="Starkenburg S.R."/>
        </authorList>
    </citation>
    <scope>NUCLEOTIDE SEQUENCE [LARGE SCALE GENOMIC DNA]</scope>
    <source>
        <strain evidence="11 12">DOE0152z</strain>
    </source>
</reference>
<dbReference type="Pfam" id="PF00211">
    <property type="entry name" value="Guanylate_cyc"/>
    <property type="match status" value="1"/>
</dbReference>
<dbReference type="PANTHER" id="PTHR11920:SF335">
    <property type="entry name" value="GUANYLATE CYCLASE"/>
    <property type="match status" value="1"/>
</dbReference>
<sequence length="623" mass="64938">MPPTFARASSCDEQQQQTDSRVGLVAQAFLLALSQSTFRGVWAATVVWLCLLLLLEVLVVGTAPLWLYTPGGSSSMHSLPWSIWVAMGLVAWLGSTWLLGQVQQQGCMHQSALVTRLLDSSPIDQAVAGVRLGSEPGLLLACVSSGSEALEAVFGGKWLPDLVLMDVALHDAPASEVAGQMRAAFSPLELPIMLLASRSGEAQALAALEAGVMIKQSVRRKAEARSHHELLVQVLPPHIIQRLAAGQAYIPEQHEQVTILFSDIVCFTELCSLWPTAEVVALLDVLFSAFDDLCDKHGVFKVETGGDAYMAVAGHDGAPDHTLRMAAMAVDMLAAAEEVQHQVLAQGKDGRRVQIRIGMHTGPALSGVVGKRRPRYCFFGGSVNTASRMESSGYPMTVHLSDACAAALAAAATAAAASGDVVDYRMNGVLQLVPAGDAAQELECSSSSGCGGPPGELLDIGVRHVKGKGMMRTHLLKAGDWEDALDAARIQHARQELLHDSSTCSTGSPFSMRGSPPPAAEAAGSYCYSDIIGPAPGVAVQLTAVYPSRSSLNISPGSWSVGSVGSPNAAVAGLAEADAAMTVDCAGGVLLGKVLEGELAARRCSSAYPGPSAAAAVGGLTFS</sequence>
<dbReference type="PANTHER" id="PTHR11920">
    <property type="entry name" value="GUANYLYL CYCLASE"/>
    <property type="match status" value="1"/>
</dbReference>
<evidence type="ECO:0000259" key="10">
    <source>
        <dbReference type="PROSITE" id="PS50125"/>
    </source>
</evidence>
<dbReference type="InterPro" id="IPR029787">
    <property type="entry name" value="Nucleotide_cyclase"/>
</dbReference>
<keyword evidence="5 8" id="KW-0472">Membrane</keyword>
<comment type="subcellular location">
    <subcellularLocation>
        <location evidence="1">Membrane</location>
    </subcellularLocation>
</comment>
<dbReference type="Gene3D" id="3.40.50.2300">
    <property type="match status" value="1"/>
</dbReference>
<dbReference type="EMBL" id="CP126209">
    <property type="protein sequence ID" value="WIA10771.1"/>
    <property type="molecule type" value="Genomic_DNA"/>
</dbReference>
<evidence type="ECO:0000313" key="12">
    <source>
        <dbReference type="Proteomes" id="UP001244341"/>
    </source>
</evidence>
<evidence type="ECO:0000256" key="1">
    <source>
        <dbReference type="ARBA" id="ARBA00004370"/>
    </source>
</evidence>
<keyword evidence="2 8" id="KW-0812">Transmembrane</keyword>
<keyword evidence="12" id="KW-1185">Reference proteome</keyword>
<dbReference type="Gene3D" id="3.30.70.1230">
    <property type="entry name" value="Nucleotide cyclase"/>
    <property type="match status" value="1"/>
</dbReference>
<dbReference type="InterPro" id="IPR001789">
    <property type="entry name" value="Sig_transdc_resp-reg_receiver"/>
</dbReference>
<feature type="domain" description="Guanylate cyclase" evidence="10">
    <location>
        <begin position="258"/>
        <end position="390"/>
    </location>
</feature>
<protein>
    <recommendedName>
        <fullName evidence="13">Guanylate cyclase domain-containing protein</fullName>
    </recommendedName>
</protein>
<keyword evidence="4 8" id="KW-1133">Transmembrane helix</keyword>
<evidence type="ECO:0000313" key="11">
    <source>
        <dbReference type="EMBL" id="WIA10771.1"/>
    </source>
</evidence>
<keyword evidence="3" id="KW-0547">Nucleotide-binding</keyword>
<dbReference type="PROSITE" id="PS50125">
    <property type="entry name" value="GUANYLATE_CYCLASE_2"/>
    <property type="match status" value="1"/>
</dbReference>
<organism evidence="11 12">
    <name type="scientific">Tetradesmus obliquus</name>
    <name type="common">Green alga</name>
    <name type="synonym">Acutodesmus obliquus</name>
    <dbReference type="NCBI Taxonomy" id="3088"/>
    <lineage>
        <taxon>Eukaryota</taxon>
        <taxon>Viridiplantae</taxon>
        <taxon>Chlorophyta</taxon>
        <taxon>core chlorophytes</taxon>
        <taxon>Chlorophyceae</taxon>
        <taxon>CS clade</taxon>
        <taxon>Sphaeropleales</taxon>
        <taxon>Scenedesmaceae</taxon>
        <taxon>Tetradesmus</taxon>
    </lineage>
</organism>
<feature type="transmembrane region" description="Helical" evidence="8">
    <location>
        <begin position="79"/>
        <end position="100"/>
    </location>
</feature>
<evidence type="ECO:0000259" key="9">
    <source>
        <dbReference type="PROSITE" id="PS50110"/>
    </source>
</evidence>
<dbReference type="PROSITE" id="PS50110">
    <property type="entry name" value="RESPONSE_REGULATORY"/>
    <property type="match status" value="1"/>
</dbReference>
<feature type="transmembrane region" description="Helical" evidence="8">
    <location>
        <begin position="41"/>
        <end position="67"/>
    </location>
</feature>
<gene>
    <name evidence="11" type="ORF">OEZ85_010940</name>
</gene>
<evidence type="ECO:0000256" key="2">
    <source>
        <dbReference type="ARBA" id="ARBA00022692"/>
    </source>
</evidence>
<dbReference type="SUPFAM" id="SSF55073">
    <property type="entry name" value="Nucleotide cyclase"/>
    <property type="match status" value="1"/>
</dbReference>
<evidence type="ECO:0000256" key="5">
    <source>
        <dbReference type="ARBA" id="ARBA00023136"/>
    </source>
</evidence>
<dbReference type="SUPFAM" id="SSF52172">
    <property type="entry name" value="CheY-like"/>
    <property type="match status" value="1"/>
</dbReference>
<evidence type="ECO:0000256" key="4">
    <source>
        <dbReference type="ARBA" id="ARBA00022989"/>
    </source>
</evidence>
<proteinExistence type="predicted"/>
<feature type="domain" description="Response regulatory" evidence="9">
    <location>
        <begin position="114"/>
        <end position="230"/>
    </location>
</feature>
<dbReference type="InterPro" id="IPR050401">
    <property type="entry name" value="Cyclic_nucleotide_synthase"/>
</dbReference>
<dbReference type="CDD" id="cd07302">
    <property type="entry name" value="CHD"/>
    <property type="match status" value="1"/>
</dbReference>
<keyword evidence="6" id="KW-0456">Lyase</keyword>